<reference evidence="1 2" key="1">
    <citation type="submission" date="2019-07" db="EMBL/GenBank/DDBJ databases">
        <title>Finished genome of Venturia effusa.</title>
        <authorList>
            <person name="Young C.A."/>
            <person name="Cox M.P."/>
            <person name="Ganley A.R.D."/>
            <person name="David W.J."/>
        </authorList>
    </citation>
    <scope>NUCLEOTIDE SEQUENCE [LARGE SCALE GENOMIC DNA]</scope>
    <source>
        <strain evidence="2">albino</strain>
    </source>
</reference>
<dbReference type="InterPro" id="IPR007528">
    <property type="entry name" value="RINT1_Tip20"/>
</dbReference>
<dbReference type="GO" id="GO:0006888">
    <property type="term" value="P:endoplasmic reticulum to Golgi vesicle-mediated transport"/>
    <property type="evidence" value="ECO:0007669"/>
    <property type="project" value="InterPro"/>
</dbReference>
<dbReference type="STRING" id="50376.A0A517L726"/>
<dbReference type="Proteomes" id="UP000316270">
    <property type="component" value="Chromosome 6"/>
</dbReference>
<dbReference type="InterPro" id="IPR042044">
    <property type="entry name" value="EXOC6PINT-1/Sec15/Tip20_C_dom2"/>
</dbReference>
<dbReference type="EMBL" id="CP042190">
    <property type="protein sequence ID" value="QDS71433.1"/>
    <property type="molecule type" value="Genomic_DNA"/>
</dbReference>
<proteinExistence type="predicted"/>
<dbReference type="Gene3D" id="1.20.58.1420">
    <property type="entry name" value="Dsl1p vesicle tethering complex, Tip20p subunit, domain B"/>
    <property type="match status" value="1"/>
</dbReference>
<dbReference type="PANTHER" id="PTHR13520:SF0">
    <property type="entry name" value="RAD50-INTERACTING PROTEIN 1"/>
    <property type="match status" value="1"/>
</dbReference>
<protein>
    <recommendedName>
        <fullName evidence="3">RINT-1 family protein</fullName>
    </recommendedName>
</protein>
<accession>A0A517L726</accession>
<dbReference type="PANTHER" id="PTHR13520">
    <property type="entry name" value="RAD50-INTERACTING PROTEIN 1 RINT-1"/>
    <property type="match status" value="1"/>
</dbReference>
<dbReference type="Gene3D" id="1.20.58.670">
    <property type="entry name" value="Dsl1p vesicle tethering complex, Tip20p subunit, domain D"/>
    <property type="match status" value="1"/>
</dbReference>
<dbReference type="GO" id="GO:0070939">
    <property type="term" value="C:Dsl1/NZR complex"/>
    <property type="evidence" value="ECO:0007669"/>
    <property type="project" value="InterPro"/>
</dbReference>
<gene>
    <name evidence="1" type="ORF">FKW77_003511</name>
</gene>
<dbReference type="OrthoDB" id="2189254at2759"/>
<keyword evidence="2" id="KW-1185">Reference proteome</keyword>
<evidence type="ECO:0008006" key="3">
    <source>
        <dbReference type="Google" id="ProtNLM"/>
    </source>
</evidence>
<name>A0A517L726_9PEZI</name>
<evidence type="ECO:0000313" key="2">
    <source>
        <dbReference type="Proteomes" id="UP000316270"/>
    </source>
</evidence>
<dbReference type="GO" id="GO:0006890">
    <property type="term" value="P:retrograde vesicle-mediated transport, Golgi to endoplasmic reticulum"/>
    <property type="evidence" value="ECO:0007669"/>
    <property type="project" value="InterPro"/>
</dbReference>
<sequence>MATTMLQPTSDRDQRVADFLDDKLQTLPDLESLDALLVKVRDQHVLLRKQLENAEIDQREAKTASEQHALSVREKAEHFLRAQQDIDTKLRIVTQSDTSDEAVRRFEASMAKLKTLDVTNGYVRQLSEVEALSDKCRASLGKDDNAALDAYQRLHALSAQLPALQEAAEGAAPHLVDHILAITNDMRSKIEKEFSAQLEAVLKQMHWPTLGMTVPLALEKDFQACVRKLLELQKPDLETSQSSKDTSRVGPQVLLPLQVMVHPLELAFRFHFEGDRPTNKLDRPEYFLSHITEKLLTQYADFMADNVQPILLEEFRGTSLSLNSAYIDATSAFVTALLPMVRAKIFAILPRSAAQPQLLSHLIHEIMSFDATIREDWGYDAGNGTEGWRGLAYEVLATDTWFSTWLKVEKDFALARYQEIIEASDNFELDYDSVGLGHTKPTKAAIRVNDLLETATDHYRTLTSFSQKLRFLIDIQISIFDLFHSRLSEGLAAYLSRTSTIGRTSREDQASLQGVAGLESLCRIYGSSEYLEKCMRDWSDDVFFLELWTELQSRASSRKTVAGNLTVAQVREATSNAVGTDDGDVSGALFDETAQSYSKLRVRCEGLITDLLTYNVRQNLSAYTRINPWATLTSSSSTSASVSLPPTAELDSLLTTLSTHLSFLSKALGKVPLRRIARATTTTIDTILFDQVLLRHSFSSAGAAQFMSDINTIRFSISKFCGREVAELGLLHVSEGARLVGLPVEAEEGDLGLWAVEKRMFEASGEEARGCLEELGFQRLGVAEARKVLARRVEVSNQ</sequence>
<dbReference type="AlphaFoldDB" id="A0A517L726"/>
<dbReference type="PROSITE" id="PS51386">
    <property type="entry name" value="RINT1_TIP20"/>
    <property type="match status" value="1"/>
</dbReference>
<organism evidence="1 2">
    <name type="scientific">Venturia effusa</name>
    <dbReference type="NCBI Taxonomy" id="50376"/>
    <lineage>
        <taxon>Eukaryota</taxon>
        <taxon>Fungi</taxon>
        <taxon>Dikarya</taxon>
        <taxon>Ascomycota</taxon>
        <taxon>Pezizomycotina</taxon>
        <taxon>Dothideomycetes</taxon>
        <taxon>Pleosporomycetidae</taxon>
        <taxon>Venturiales</taxon>
        <taxon>Venturiaceae</taxon>
        <taxon>Venturia</taxon>
    </lineage>
</organism>
<dbReference type="InterPro" id="IPR042042">
    <property type="entry name" value="Tip20p_domB"/>
</dbReference>
<dbReference type="GO" id="GO:0060628">
    <property type="term" value="P:regulation of ER to Golgi vesicle-mediated transport"/>
    <property type="evidence" value="ECO:0007669"/>
    <property type="project" value="TreeGrafter"/>
</dbReference>
<dbReference type="Pfam" id="PF04437">
    <property type="entry name" value="RINT1_TIP1"/>
    <property type="match status" value="1"/>
</dbReference>
<evidence type="ECO:0000313" key="1">
    <source>
        <dbReference type="EMBL" id="QDS71433.1"/>
    </source>
</evidence>